<dbReference type="Proteomes" id="UP000001635">
    <property type="component" value="Chromosome"/>
</dbReference>
<evidence type="ECO:0000256" key="4">
    <source>
        <dbReference type="ARBA" id="ARBA00022989"/>
    </source>
</evidence>
<dbReference type="PANTHER" id="PTHR31885">
    <property type="entry name" value="GH04784P"/>
    <property type="match status" value="1"/>
</dbReference>
<evidence type="ECO:0000256" key="2">
    <source>
        <dbReference type="ARBA" id="ARBA00007375"/>
    </source>
</evidence>
<dbReference type="Pfam" id="PF07947">
    <property type="entry name" value="YhhN"/>
    <property type="match status" value="1"/>
</dbReference>
<accession>G0IVI5</accession>
<evidence type="ECO:0000256" key="5">
    <source>
        <dbReference type="ARBA" id="ARBA00023136"/>
    </source>
</evidence>
<feature type="transmembrane region" description="Helical" evidence="6">
    <location>
        <begin position="6"/>
        <end position="24"/>
    </location>
</feature>
<dbReference type="HOGENOM" id="CLU_1746602_0_0_10"/>
<feature type="transmembrane region" description="Helical" evidence="6">
    <location>
        <begin position="87"/>
        <end position="108"/>
    </location>
</feature>
<dbReference type="KEGG" id="cmr:Cycma_0402"/>
<evidence type="ECO:0000313" key="7">
    <source>
        <dbReference type="EMBL" id="AEL24181.1"/>
    </source>
</evidence>
<dbReference type="InterPro" id="IPR012506">
    <property type="entry name" value="TMEM86B-like"/>
</dbReference>
<dbReference type="OrthoDB" id="1121536at2"/>
<evidence type="ECO:0000313" key="8">
    <source>
        <dbReference type="Proteomes" id="UP000001635"/>
    </source>
</evidence>
<keyword evidence="5 6" id="KW-0472">Membrane</keyword>
<proteinExistence type="inferred from homology"/>
<name>G0IVI5_CYCMS</name>
<evidence type="ECO:0000256" key="3">
    <source>
        <dbReference type="ARBA" id="ARBA00022692"/>
    </source>
</evidence>
<feature type="transmembrane region" description="Helical" evidence="6">
    <location>
        <begin position="36"/>
        <end position="53"/>
    </location>
</feature>
<protein>
    <submittedName>
        <fullName evidence="7">YhhN family protein</fullName>
    </submittedName>
</protein>
<dbReference type="eggNOG" id="ENOG50327G7">
    <property type="taxonomic scope" value="Bacteria"/>
</dbReference>
<dbReference type="GO" id="GO:0016787">
    <property type="term" value="F:hydrolase activity"/>
    <property type="evidence" value="ECO:0007669"/>
    <property type="project" value="TreeGrafter"/>
</dbReference>
<evidence type="ECO:0000256" key="6">
    <source>
        <dbReference type="SAM" id="Phobius"/>
    </source>
</evidence>
<gene>
    <name evidence="7" type="ordered locus">Cycma_0402</name>
</gene>
<dbReference type="PANTHER" id="PTHR31885:SF6">
    <property type="entry name" value="GH04784P"/>
    <property type="match status" value="1"/>
</dbReference>
<sequence length="149" mass="17080">MKGDNGLFIKGFALYFIAHLGYLWYAALNGKLNRKFTVILLSSFLLYFYFLLWPRFEETMLLLAVLIYLLISCLSLGMAVGMNGSAIAKWAFVFGVFLILISDTIISLKEFLGNNNYNYMILPTYYLAHLSISFSLIRAYGNSEKNHRN</sequence>
<comment type="subcellular location">
    <subcellularLocation>
        <location evidence="1">Membrane</location>
        <topology evidence="1">Multi-pass membrane protein</topology>
    </subcellularLocation>
</comment>
<keyword evidence="8" id="KW-1185">Reference proteome</keyword>
<comment type="similarity">
    <text evidence="2">Belongs to the TMEM86 family.</text>
</comment>
<feature type="transmembrane region" description="Helical" evidence="6">
    <location>
        <begin position="59"/>
        <end position="80"/>
    </location>
</feature>
<keyword evidence="3 6" id="KW-0812">Transmembrane</keyword>
<keyword evidence="4 6" id="KW-1133">Transmembrane helix</keyword>
<dbReference type="GO" id="GO:0016020">
    <property type="term" value="C:membrane"/>
    <property type="evidence" value="ECO:0007669"/>
    <property type="project" value="UniProtKB-SubCell"/>
</dbReference>
<dbReference type="AlphaFoldDB" id="G0IVI5"/>
<organism evidence="7 8">
    <name type="scientific">Cyclobacterium marinum (strain ATCC 25205 / DSM 745 / LMG 13164 / NCIMB 1802)</name>
    <name type="common">Flectobacillus marinus</name>
    <dbReference type="NCBI Taxonomy" id="880070"/>
    <lineage>
        <taxon>Bacteria</taxon>
        <taxon>Pseudomonadati</taxon>
        <taxon>Bacteroidota</taxon>
        <taxon>Cytophagia</taxon>
        <taxon>Cytophagales</taxon>
        <taxon>Cyclobacteriaceae</taxon>
        <taxon>Cyclobacterium</taxon>
    </lineage>
</organism>
<dbReference type="EMBL" id="CP002955">
    <property type="protein sequence ID" value="AEL24181.1"/>
    <property type="molecule type" value="Genomic_DNA"/>
</dbReference>
<evidence type="ECO:0000256" key="1">
    <source>
        <dbReference type="ARBA" id="ARBA00004141"/>
    </source>
</evidence>
<feature type="transmembrane region" description="Helical" evidence="6">
    <location>
        <begin position="120"/>
        <end position="140"/>
    </location>
</feature>
<dbReference type="RefSeq" id="WP_014018480.1">
    <property type="nucleotide sequence ID" value="NC_015914.1"/>
</dbReference>
<reference evidence="8" key="1">
    <citation type="submission" date="2011-07" db="EMBL/GenBank/DDBJ databases">
        <title>The complete genome of Cyclobacterium marinum DSM 745.</title>
        <authorList>
            <person name="Lucas S."/>
            <person name="Han J."/>
            <person name="Lapidus A."/>
            <person name="Bruce D."/>
            <person name="Goodwin L."/>
            <person name="Pitluck S."/>
            <person name="Peters L."/>
            <person name="Kyrpides N."/>
            <person name="Mavromatis K."/>
            <person name="Ivanova N."/>
            <person name="Ovchinnikova G."/>
            <person name="Chertkov O."/>
            <person name="Detter J.C."/>
            <person name="Tapia R."/>
            <person name="Han C."/>
            <person name="Land M."/>
            <person name="Hauser L."/>
            <person name="Markowitz V."/>
            <person name="Cheng J.-F."/>
            <person name="Hugenholtz P."/>
            <person name="Woyke T."/>
            <person name="Wu D."/>
            <person name="Tindall B."/>
            <person name="Schuetze A."/>
            <person name="Brambilla E."/>
            <person name="Klenk H.-P."/>
            <person name="Eisen J.A."/>
        </authorList>
    </citation>
    <scope>NUCLEOTIDE SEQUENCE [LARGE SCALE GENOMIC DNA]</scope>
    <source>
        <strain evidence="8">ATCC 25205 / DSM 745 / LMG 13164 / NCIMB 1802</strain>
    </source>
</reference>